<dbReference type="EMBL" id="BARS01013908">
    <property type="protein sequence ID" value="GAF88097.1"/>
    <property type="molecule type" value="Genomic_DNA"/>
</dbReference>
<feature type="non-terminal residue" evidence="1">
    <location>
        <position position="1"/>
    </location>
</feature>
<dbReference type="InterPro" id="IPR016024">
    <property type="entry name" value="ARM-type_fold"/>
</dbReference>
<evidence type="ECO:0008006" key="2">
    <source>
        <dbReference type="Google" id="ProtNLM"/>
    </source>
</evidence>
<dbReference type="SUPFAM" id="SSF48371">
    <property type="entry name" value="ARM repeat"/>
    <property type="match status" value="1"/>
</dbReference>
<dbReference type="AlphaFoldDB" id="X0TIW1"/>
<evidence type="ECO:0000313" key="1">
    <source>
        <dbReference type="EMBL" id="GAF88097.1"/>
    </source>
</evidence>
<dbReference type="InterPro" id="IPR011989">
    <property type="entry name" value="ARM-like"/>
</dbReference>
<reference evidence="1" key="1">
    <citation type="journal article" date="2014" name="Front. Microbiol.">
        <title>High frequency of phylogenetically diverse reductive dehalogenase-homologous genes in deep subseafloor sedimentary metagenomes.</title>
        <authorList>
            <person name="Kawai M."/>
            <person name="Futagami T."/>
            <person name="Toyoda A."/>
            <person name="Takaki Y."/>
            <person name="Nishi S."/>
            <person name="Hori S."/>
            <person name="Arai W."/>
            <person name="Tsubouchi T."/>
            <person name="Morono Y."/>
            <person name="Uchiyama I."/>
            <person name="Ito T."/>
            <person name="Fujiyama A."/>
            <person name="Inagaki F."/>
            <person name="Takami H."/>
        </authorList>
    </citation>
    <scope>NUCLEOTIDE SEQUENCE</scope>
    <source>
        <strain evidence="1">Expedition CK06-06</strain>
    </source>
</reference>
<organism evidence="1">
    <name type="scientific">marine sediment metagenome</name>
    <dbReference type="NCBI Taxonomy" id="412755"/>
    <lineage>
        <taxon>unclassified sequences</taxon>
        <taxon>metagenomes</taxon>
        <taxon>ecological metagenomes</taxon>
    </lineage>
</organism>
<sequence length="114" mass="12881">LSSLCSWSLVPDEQLSQLKQTLLTLLRDDRNRNVRLEAARGLACFDRDPQVFNALIAALEDPDFGVVYQAEQSLISLTGMTFEHDPAAWVVWRDKQDDVFAHAGQVPDSFQHPQ</sequence>
<protein>
    <recommendedName>
        <fullName evidence="2">HEAT repeat domain-containing protein</fullName>
    </recommendedName>
</protein>
<name>X0TIW1_9ZZZZ</name>
<proteinExistence type="predicted"/>
<dbReference type="Pfam" id="PF13646">
    <property type="entry name" value="HEAT_2"/>
    <property type="match status" value="1"/>
</dbReference>
<comment type="caution">
    <text evidence="1">The sequence shown here is derived from an EMBL/GenBank/DDBJ whole genome shotgun (WGS) entry which is preliminary data.</text>
</comment>
<accession>X0TIW1</accession>
<dbReference type="Gene3D" id="1.25.10.10">
    <property type="entry name" value="Leucine-rich Repeat Variant"/>
    <property type="match status" value="1"/>
</dbReference>
<feature type="non-terminal residue" evidence="1">
    <location>
        <position position="114"/>
    </location>
</feature>
<gene>
    <name evidence="1" type="ORF">S01H1_23829</name>
</gene>